<dbReference type="InterPro" id="IPR050816">
    <property type="entry name" value="Flavin-dep_Halogenase_NPB"/>
</dbReference>
<dbReference type="GO" id="GO:0004497">
    <property type="term" value="F:monooxygenase activity"/>
    <property type="evidence" value="ECO:0007669"/>
    <property type="project" value="UniProtKB-KW"/>
</dbReference>
<evidence type="ECO:0000313" key="4">
    <source>
        <dbReference type="EMBL" id="AAM80530.1"/>
    </source>
</evidence>
<organism evidence="4">
    <name type="scientific">Streptomyces toyocaensis</name>
    <dbReference type="NCBI Taxonomy" id="55952"/>
    <lineage>
        <taxon>Bacteria</taxon>
        <taxon>Bacillati</taxon>
        <taxon>Actinomycetota</taxon>
        <taxon>Actinomycetes</taxon>
        <taxon>Kitasatosporales</taxon>
        <taxon>Streptomycetaceae</taxon>
        <taxon>Streptomyces</taxon>
    </lineage>
</organism>
<comment type="similarity">
    <text evidence="3">Belongs to the flavin-dependent halogenase family. Bacterial tryptophan halogenase subfamily.</text>
</comment>
<dbReference type="Gene3D" id="3.50.50.60">
    <property type="entry name" value="FAD/NAD(P)-binding domain"/>
    <property type="match status" value="1"/>
</dbReference>
<evidence type="ECO:0000313" key="5">
    <source>
        <dbReference type="EMBL" id="KES08713.1"/>
    </source>
</evidence>
<dbReference type="PANTHER" id="PTHR43747">
    <property type="entry name" value="FAD-BINDING PROTEIN"/>
    <property type="match status" value="1"/>
</dbReference>
<dbReference type="PANTHER" id="PTHR43747:SF5">
    <property type="entry name" value="FAD-BINDING DOMAIN-CONTAINING PROTEIN"/>
    <property type="match status" value="1"/>
</dbReference>
<evidence type="ECO:0000313" key="6">
    <source>
        <dbReference type="Proteomes" id="UP000028341"/>
    </source>
</evidence>
<evidence type="ECO:0000256" key="1">
    <source>
        <dbReference type="ARBA" id="ARBA00023002"/>
    </source>
</evidence>
<keyword evidence="6" id="KW-1185">Reference proteome</keyword>
<keyword evidence="1" id="KW-0560">Oxidoreductase</keyword>
<reference evidence="4" key="2">
    <citation type="journal article" date="2002" name="Proc. Natl. Acad. Sci. U.S.A.">
        <title>Assembling the glycopeptide antibiotic scaffold: the biosynthesis of A47934 from Streptomyces toyocaensis NRRL15009.</title>
        <authorList>
            <person name="Pootoolal J."/>
            <person name="Thomas M.G."/>
            <person name="Marshall C.G."/>
            <person name="Neu J.M."/>
            <person name="Hubbard B.K."/>
            <person name="Walsh C.T."/>
            <person name="Wright G.D."/>
        </authorList>
    </citation>
    <scope>NUCLEOTIDE SEQUENCE</scope>
    <source>
        <strain evidence="4">NRRL 15009</strain>
    </source>
</reference>
<dbReference type="InterPro" id="IPR036188">
    <property type="entry name" value="FAD/NAD-bd_sf"/>
</dbReference>
<evidence type="ECO:0000256" key="2">
    <source>
        <dbReference type="ARBA" id="ARBA00023033"/>
    </source>
</evidence>
<dbReference type="OrthoDB" id="103324at2"/>
<dbReference type="Gene3D" id="3.30.9.100">
    <property type="match status" value="1"/>
</dbReference>
<keyword evidence="2" id="KW-0503">Monooxygenase</keyword>
<proteinExistence type="inferred from homology"/>
<reference evidence="4" key="1">
    <citation type="journal article" date="1997" name="Proc. Natl. Acad. Sci. U.S.A.">
        <title>D-Ala-D-Ala ligases from glycopeptide antibiotic-producing organisms are highly homologous to the enterococcal vancomycin-resistance ligases VanA and VanB.</title>
        <authorList>
            <person name="Marshall C.G."/>
            <person name="Broadhead G."/>
            <person name="Leskiw B.K."/>
            <person name="Wright G.D."/>
        </authorList>
    </citation>
    <scope>NUCLEOTIDE SEQUENCE</scope>
    <source>
        <strain evidence="4">NRRL 15009</strain>
    </source>
</reference>
<dbReference type="SUPFAM" id="SSF51905">
    <property type="entry name" value="FAD/NAD(P)-binding domain"/>
    <property type="match status" value="1"/>
</dbReference>
<accession>Q8KLM2</accession>
<dbReference type="STRING" id="55952.BU52_01300"/>
<name>Q8KLM2_STRTO</name>
<dbReference type="PRINTS" id="PR00420">
    <property type="entry name" value="RNGMNOXGNASE"/>
</dbReference>
<reference evidence="5 6" key="3">
    <citation type="submission" date="2014-02" db="EMBL/GenBank/DDBJ databases">
        <title>The genome announcement of Streptomyces toyocaensis NRRL15009.</title>
        <authorList>
            <person name="Hong H.-J."/>
            <person name="Kwun M.J."/>
        </authorList>
    </citation>
    <scope>NUCLEOTIDE SEQUENCE [LARGE SCALE GENOMIC DNA]</scope>
    <source>
        <strain evidence="5 6">NRRL 15009</strain>
    </source>
</reference>
<gene>
    <name evidence="5" type="ORF">BU52_01300</name>
</gene>
<protein>
    <submittedName>
        <fullName evidence="4">StaK</fullName>
    </submittedName>
    <submittedName>
        <fullName evidence="5">Tryptophan halogenase</fullName>
    </submittedName>
</protein>
<dbReference type="eggNOG" id="COG0644">
    <property type="taxonomic scope" value="Bacteria"/>
</dbReference>
<dbReference type="EMBL" id="JFCB01000001">
    <property type="protein sequence ID" value="KES08713.1"/>
    <property type="molecule type" value="Genomic_DNA"/>
</dbReference>
<dbReference type="EMBL" id="U82965">
    <property type="protein sequence ID" value="AAM80530.1"/>
    <property type="molecule type" value="Genomic_DNA"/>
</dbReference>
<dbReference type="RefSeq" id="WP_037926425.1">
    <property type="nucleotide sequence ID" value="NZ_JBFADL010000015.1"/>
</dbReference>
<dbReference type="Pfam" id="PF04820">
    <property type="entry name" value="Trp_halogenase"/>
    <property type="match status" value="2"/>
</dbReference>
<dbReference type="Proteomes" id="UP000028341">
    <property type="component" value="Unassembled WGS sequence"/>
</dbReference>
<dbReference type="AlphaFoldDB" id="Q8KLM2"/>
<dbReference type="InterPro" id="IPR006905">
    <property type="entry name" value="Flavin_halogenase"/>
</dbReference>
<sequence>MSAETFDVVVAGGGPAGSTAASLVAMQGHRVLLVEKEVLPRHRVGESLLPSTVHGVCRMLGVTDELAETDFPVKRGATFQWGGRAEPWAFSFGASSRLTDATSFAYQADRARFDEILLKNAKRKGVVVREGCSVTAVVEEGDRVTGLRHTDPDGGEHEVGARFVIDASGHESPLSASVGGTRDRAGSFRGLALSGYFGNGCKRLPEPRSGDGLSVTFDGGWFWYVPLFGGLTSVGAVVSEERAEKLQDDREEAFKALIAECPAISDLLSEGMRVTAGKYGKLRVREDYVYHRTTFWRPGMLLVGDAACSVDPLFSSGVHLATYSALLAARSINSVLAGDVDEKTALTEFEARYRRELGAFSELLTTFHTMTGEEHPEPESFVDVAAGVSSGEWALAAQGGGAAAPGEPMFRGGLAVSPDGMKWLPAASKEREDAR</sequence>
<evidence type="ECO:0000256" key="3">
    <source>
        <dbReference type="ARBA" id="ARBA00038396"/>
    </source>
</evidence>